<sequence length="117" mass="12709">MDGCDVMNFRLRAGPKFVVSLNSSLHIPYSIMSVLTSVSGFAAFGVLVRTYALGLQRRPLLSNPSSHLAAAVVFGGFGYFMNGVLERQNALIEGKKDILLQHRARAEEIAAKQQAAQ</sequence>
<accession>A0A068RWV9</accession>
<comment type="caution">
    <text evidence="2">The sequence shown here is derived from an EMBL/GenBank/DDBJ whole genome shotgun (WGS) entry which is preliminary data.</text>
</comment>
<proteinExistence type="predicted"/>
<dbReference type="AlphaFoldDB" id="A0A068RWV9"/>
<keyword evidence="1" id="KW-0472">Membrane</keyword>
<reference evidence="2" key="1">
    <citation type="submission" date="2013-08" db="EMBL/GenBank/DDBJ databases">
        <title>Gene expansion shapes genome architecture in the human pathogen Lichtheimia corymbifera: an evolutionary genomics analysis in the ancient terrestrial Mucorales (Mucoromycotina).</title>
        <authorList>
            <person name="Schwartze V.U."/>
            <person name="Winter S."/>
            <person name="Shelest E."/>
            <person name="Marcet-Houben M."/>
            <person name="Horn F."/>
            <person name="Wehner S."/>
            <person name="Hoffmann K."/>
            <person name="Riege K."/>
            <person name="Sammeth M."/>
            <person name="Nowrousian M."/>
            <person name="Valiante V."/>
            <person name="Linde J."/>
            <person name="Jacobsen I.D."/>
            <person name="Marz M."/>
            <person name="Brakhage A.A."/>
            <person name="Gabaldon T."/>
            <person name="Bocker S."/>
            <person name="Voigt K."/>
        </authorList>
    </citation>
    <scope>NUCLEOTIDE SEQUENCE [LARGE SCALE GENOMIC DNA]</scope>
    <source>
        <strain evidence="2">FSU 9682</strain>
    </source>
</reference>
<dbReference type="OrthoDB" id="2141050at2759"/>
<evidence type="ECO:0000256" key="1">
    <source>
        <dbReference type="SAM" id="Phobius"/>
    </source>
</evidence>
<evidence type="ECO:0000313" key="2">
    <source>
        <dbReference type="EMBL" id="CDH54082.1"/>
    </source>
</evidence>
<dbReference type="VEuPathDB" id="FungiDB:LCOR_05369.1"/>
<dbReference type="PANTHER" id="PTHR39218:SF1">
    <property type="entry name" value="OXIDOREDUCTASE 14 KDA SUBUNIT, PUTATIVE (AFU_ORTHOLOGUE AFUA_1G12110)-RELATED"/>
    <property type="match status" value="1"/>
</dbReference>
<feature type="transmembrane region" description="Helical" evidence="1">
    <location>
        <begin position="27"/>
        <end position="48"/>
    </location>
</feature>
<protein>
    <submittedName>
        <fullName evidence="2">Uncharacterized protein</fullName>
    </submittedName>
</protein>
<dbReference type="EMBL" id="CBTN010000021">
    <property type="protein sequence ID" value="CDH54082.1"/>
    <property type="molecule type" value="Genomic_DNA"/>
</dbReference>
<dbReference type="PANTHER" id="PTHR39218">
    <property type="entry name" value="OXIDOREDUCTASE 14 KDA SUBUNIT, PUTATIVE (AFU_ORTHOLOGUE AFUA_1G12110)-RELATED"/>
    <property type="match status" value="1"/>
</dbReference>
<dbReference type="Proteomes" id="UP000027586">
    <property type="component" value="Unassembled WGS sequence"/>
</dbReference>
<gene>
    <name evidence="2" type="ORF">LCOR_05369.1</name>
</gene>
<name>A0A068RWV9_9FUNG</name>
<feature type="transmembrane region" description="Helical" evidence="1">
    <location>
        <begin position="60"/>
        <end position="81"/>
    </location>
</feature>
<organism evidence="2 3">
    <name type="scientific">Lichtheimia corymbifera JMRC:FSU:9682</name>
    <dbReference type="NCBI Taxonomy" id="1263082"/>
    <lineage>
        <taxon>Eukaryota</taxon>
        <taxon>Fungi</taxon>
        <taxon>Fungi incertae sedis</taxon>
        <taxon>Mucoromycota</taxon>
        <taxon>Mucoromycotina</taxon>
        <taxon>Mucoromycetes</taxon>
        <taxon>Mucorales</taxon>
        <taxon>Lichtheimiaceae</taxon>
        <taxon>Lichtheimia</taxon>
    </lineage>
</organism>
<evidence type="ECO:0000313" key="3">
    <source>
        <dbReference type="Proteomes" id="UP000027586"/>
    </source>
</evidence>
<keyword evidence="3" id="KW-1185">Reference proteome</keyword>
<keyword evidence="1" id="KW-1133">Transmembrane helix</keyword>
<keyword evidence="1" id="KW-0812">Transmembrane</keyword>